<sequence length="248" mass="29643">MARKRMIDPKFWSDDKMMSITPMHRLLFIGIWNFSDDSGIHKNSNEMLKAEIFPCDDITIDQVGKLKSDLIDHNLIVPFQNEEIELFYVKNWNIYQKINRPIPTKYRLNEDSRRTQGALTPNRIEQNRIKQKREQDKHSLTRDDLNTLADKYPTVDVQGSYRKFELNLQKNNRPSVNEMAEFELWLIRDEENEWNKRIKSNDSVTIYCPDCDKEKIVSEGPQARETICDCETQMLRKNDYLHEKERLR</sequence>
<name>A0A381ZCT1_9ZZZZ</name>
<evidence type="ECO:0000313" key="1">
    <source>
        <dbReference type="EMBL" id="SVA86751.1"/>
    </source>
</evidence>
<reference evidence="1" key="1">
    <citation type="submission" date="2018-05" db="EMBL/GenBank/DDBJ databases">
        <authorList>
            <person name="Lanie J.A."/>
            <person name="Ng W.-L."/>
            <person name="Kazmierczak K.M."/>
            <person name="Andrzejewski T.M."/>
            <person name="Davidsen T.M."/>
            <person name="Wayne K.J."/>
            <person name="Tettelin H."/>
            <person name="Glass J.I."/>
            <person name="Rusch D."/>
            <person name="Podicherti R."/>
            <person name="Tsui H.-C.T."/>
            <person name="Winkler M.E."/>
        </authorList>
    </citation>
    <scope>NUCLEOTIDE SEQUENCE</scope>
</reference>
<protein>
    <submittedName>
        <fullName evidence="1">Uncharacterized protein</fullName>
    </submittedName>
</protein>
<dbReference type="AlphaFoldDB" id="A0A381ZCT1"/>
<organism evidence="1">
    <name type="scientific">marine metagenome</name>
    <dbReference type="NCBI Taxonomy" id="408172"/>
    <lineage>
        <taxon>unclassified sequences</taxon>
        <taxon>metagenomes</taxon>
        <taxon>ecological metagenomes</taxon>
    </lineage>
</organism>
<dbReference type="EMBL" id="UINC01020722">
    <property type="protein sequence ID" value="SVA86751.1"/>
    <property type="molecule type" value="Genomic_DNA"/>
</dbReference>
<accession>A0A381ZCT1</accession>
<proteinExistence type="predicted"/>
<gene>
    <name evidence="1" type="ORF">METZ01_LOCUS139605</name>
</gene>